<dbReference type="VEuPathDB" id="FungiDB:SDRG_02338"/>
<dbReference type="OrthoDB" id="60765at2759"/>
<protein>
    <submittedName>
        <fullName evidence="1">Uncharacterized protein</fullName>
    </submittedName>
</protein>
<evidence type="ECO:0000313" key="2">
    <source>
        <dbReference type="Proteomes" id="UP000030762"/>
    </source>
</evidence>
<dbReference type="OMA" id="DERMMRG"/>
<dbReference type="RefSeq" id="XP_008606141.1">
    <property type="nucleotide sequence ID" value="XM_008607919.1"/>
</dbReference>
<dbReference type="EMBL" id="JH767136">
    <property type="protein sequence ID" value="EQC40442.1"/>
    <property type="molecule type" value="Genomic_DNA"/>
</dbReference>
<dbReference type="AlphaFoldDB" id="T0SC94"/>
<dbReference type="eggNOG" id="ENOG502S0JA">
    <property type="taxonomic scope" value="Eukaryota"/>
</dbReference>
<name>T0SC94_SAPDV</name>
<dbReference type="Proteomes" id="UP000030762">
    <property type="component" value="Unassembled WGS sequence"/>
</dbReference>
<dbReference type="InParanoid" id="T0SC94"/>
<organism evidence="1 2">
    <name type="scientific">Saprolegnia diclina (strain VS20)</name>
    <dbReference type="NCBI Taxonomy" id="1156394"/>
    <lineage>
        <taxon>Eukaryota</taxon>
        <taxon>Sar</taxon>
        <taxon>Stramenopiles</taxon>
        <taxon>Oomycota</taxon>
        <taxon>Saprolegniomycetes</taxon>
        <taxon>Saprolegniales</taxon>
        <taxon>Saprolegniaceae</taxon>
        <taxon>Saprolegnia</taxon>
    </lineage>
</organism>
<sequence>MNGDEPSRPAPLKAKFQIGSAQAPINYKFQESCFHVDDIPPQKLAAKREIQKSLASQILAIDKHEWDPSTAETMLKTPSHKRTFVHAEMNHGNMYQYNFRAEKLPDKYPTLLSKPNKFNTGILEVAQTSIYRGESFGDERMMRGICKRTEELPNHPNLVDAERWNHSTQFSKQELRHKFKEKEAARIANSERVIAATAKAHKSVIALYEEQKRTLREQKAATLASTRK</sequence>
<accession>T0SC94</accession>
<proteinExistence type="predicted"/>
<reference evidence="1 2" key="1">
    <citation type="submission" date="2012-04" db="EMBL/GenBank/DDBJ databases">
        <title>The Genome Sequence of Saprolegnia declina VS20.</title>
        <authorList>
            <consortium name="The Broad Institute Genome Sequencing Platform"/>
            <person name="Russ C."/>
            <person name="Nusbaum C."/>
            <person name="Tyler B."/>
            <person name="van West P."/>
            <person name="Dieguez-Uribeondo J."/>
            <person name="de Bruijn I."/>
            <person name="Tripathy S."/>
            <person name="Jiang R."/>
            <person name="Young S.K."/>
            <person name="Zeng Q."/>
            <person name="Gargeya S."/>
            <person name="Fitzgerald M."/>
            <person name="Haas B."/>
            <person name="Abouelleil A."/>
            <person name="Alvarado L."/>
            <person name="Arachchi H.M."/>
            <person name="Berlin A."/>
            <person name="Chapman S.B."/>
            <person name="Goldberg J."/>
            <person name="Griggs A."/>
            <person name="Gujja S."/>
            <person name="Hansen M."/>
            <person name="Howarth C."/>
            <person name="Imamovic A."/>
            <person name="Larimer J."/>
            <person name="McCowen C."/>
            <person name="Montmayeur A."/>
            <person name="Murphy C."/>
            <person name="Neiman D."/>
            <person name="Pearson M."/>
            <person name="Priest M."/>
            <person name="Roberts A."/>
            <person name="Saif S."/>
            <person name="Shea T."/>
            <person name="Sisk P."/>
            <person name="Sykes S."/>
            <person name="Wortman J."/>
            <person name="Nusbaum C."/>
            <person name="Birren B."/>
        </authorList>
    </citation>
    <scope>NUCLEOTIDE SEQUENCE [LARGE SCALE GENOMIC DNA]</scope>
    <source>
        <strain evidence="1 2">VS20</strain>
    </source>
</reference>
<gene>
    <name evidence="1" type="ORF">SDRG_02338</name>
</gene>
<dbReference type="GeneID" id="19943065"/>
<evidence type="ECO:0000313" key="1">
    <source>
        <dbReference type="EMBL" id="EQC40442.1"/>
    </source>
</evidence>
<keyword evidence="2" id="KW-1185">Reference proteome</keyword>